<keyword evidence="3" id="KW-0479">Metal-binding</keyword>
<keyword evidence="15" id="KW-1185">Reference proteome</keyword>
<dbReference type="InterPro" id="IPR001739">
    <property type="entry name" value="Methyl_CpG_DNA-bd"/>
</dbReference>
<evidence type="ECO:0000256" key="6">
    <source>
        <dbReference type="ARBA" id="ARBA00023015"/>
    </source>
</evidence>
<comment type="subcellular location">
    <subcellularLocation>
        <location evidence="1">Nucleus</location>
    </subcellularLocation>
</comment>
<dbReference type="SUPFAM" id="SSF54171">
    <property type="entry name" value="DNA-binding domain"/>
    <property type="match status" value="1"/>
</dbReference>
<comment type="caution">
    <text evidence="14">The sequence shown here is derived from an EMBL/GenBank/DDBJ whole genome shotgun (WGS) entry which is preliminary data.</text>
</comment>
<dbReference type="Gene3D" id="3.30.40.10">
    <property type="entry name" value="Zinc/RING finger domain, C3HC4 (zinc finger)"/>
    <property type="match status" value="1"/>
</dbReference>
<dbReference type="GO" id="GO:0008270">
    <property type="term" value="F:zinc ion binding"/>
    <property type="evidence" value="ECO:0007669"/>
    <property type="project" value="UniProtKB-KW"/>
</dbReference>
<dbReference type="InterPro" id="IPR011011">
    <property type="entry name" value="Znf_FYVE_PHD"/>
</dbReference>
<evidence type="ECO:0000256" key="8">
    <source>
        <dbReference type="ARBA" id="ARBA00023163"/>
    </source>
</evidence>
<keyword evidence="9" id="KW-0539">Nucleus</keyword>
<dbReference type="PANTHER" id="PTHR47162:SF8">
    <property type="entry name" value="METHYL-CPG-BINDING DOMAIN-CONTAINING PROTEIN 9"/>
    <property type="match status" value="1"/>
</dbReference>
<evidence type="ECO:0000256" key="5">
    <source>
        <dbReference type="ARBA" id="ARBA00022833"/>
    </source>
</evidence>
<dbReference type="InterPro" id="IPR003889">
    <property type="entry name" value="FYrich_C"/>
</dbReference>
<evidence type="ECO:0000259" key="12">
    <source>
        <dbReference type="PROSITE" id="PS50016"/>
    </source>
</evidence>
<feature type="domain" description="MBD" evidence="13">
    <location>
        <begin position="277"/>
        <end position="348"/>
    </location>
</feature>
<evidence type="ECO:0000256" key="1">
    <source>
        <dbReference type="ARBA" id="ARBA00004123"/>
    </source>
</evidence>
<feature type="region of interest" description="Disordered" evidence="11">
    <location>
        <begin position="1"/>
        <end position="33"/>
    </location>
</feature>
<feature type="domain" description="PHD-type" evidence="12">
    <location>
        <begin position="77"/>
        <end position="128"/>
    </location>
</feature>
<dbReference type="Pfam" id="PF00628">
    <property type="entry name" value="PHD"/>
    <property type="match status" value="1"/>
</dbReference>
<dbReference type="PROSITE" id="PS01359">
    <property type="entry name" value="ZF_PHD_1"/>
    <property type="match status" value="1"/>
</dbReference>
<evidence type="ECO:0000256" key="3">
    <source>
        <dbReference type="ARBA" id="ARBA00022723"/>
    </source>
</evidence>
<evidence type="ECO:0000256" key="11">
    <source>
        <dbReference type="SAM" id="MobiDB-lite"/>
    </source>
</evidence>
<sequence length="1054" mass="115066">MELTDSSDELRDSATTTTTTKTETRSPLGIDLNEIPVSSFPETLPSGSDAFAVVRNYHDNLTPPPGAAAGIPGDDRGTGCGACGRPEVRGHVVVCDGCERGFHLSCAGMRGRQAGSMDEWICGDCVSGGVKSKRWPLGVSSSSAAASSGSKRSGVRLLDINASPPSDAEGEGSEELQDSRKHIPGDNSFGGNPFGAPVTYSHFLYAGNGFGFQKASGIMTHAVKWGFGDLLHHTQTMGGSFEEVNFGFPLGRFRSSNDTAIRLPSRNPSENFLQNLRDFISEKHGVLEEGWHVEFKPSMSSCELYAVYCAPDGKKFESMSEVACYLGLMSNCSSIEPEVRSDGSASLQKRLHLPKKRKTTRLSVANGFPENKETLMSGFHRELSFDVQSMEICASKFGNNIKFTDSGPEENGGTGSQQLDDGFPVQYEDFYVLSAGKIDVRPSYHDVSHIWPVGYRSCWHDKITGSLFLFDVLDGGDSGPVFKVRRCSCSALPIPIGSTVLFRPNLSHSDGQNEGSDDMISFNMDCDGDGSIQMILSDPCPPVENDIISCLGSNPNEGCVVQTSNSGQVGASSLHERSEDILFGNMRLRDEIGEFSEEGRLPSSVWRMVCQKLIDACCEIYRRKGTLKLFCKHFENGTGSPYWDIMDENSKVGFTSLAKFCSLSGYVNFTSANRVDNELETLSFVLEKWLDQDRFGLDVEFVQEIIEQLPGVQACSHYEYLNKRSNYSTSLTVGNGGLLVKTKSGVLGKEEEAFDGLFKGCKRARTQMVEDPVMDDHCPPSGRPLGSRLPPELVGDVFQAWEVFERYYEILGLKEPLSFEELEEELISPWLDGLDVLEKFEKENQESQDITSYGCGGINGHTLSSSSKSGPAVSKENLHAFIQMETGAMKEAAQDRLASITYSRCTGVALTKAHSSLLKVLVTELQSKVAAVVDPNFDTGELKSRRGKKKDAESSISAKRTKLNMLPINELTWPELARRYILAVLTMDGNLDSAEITTRESVKVFRCLQGDGGVLCGSLTGVAGMEADALLLAEATKQIFGSLNRENDVLTIED</sequence>
<keyword evidence="2" id="KW-0808">Transferase</keyword>
<evidence type="ECO:0000259" key="13">
    <source>
        <dbReference type="PROSITE" id="PS50982"/>
    </source>
</evidence>
<keyword evidence="7" id="KW-0238">DNA-binding</keyword>
<evidence type="ECO:0000313" key="14">
    <source>
        <dbReference type="EMBL" id="KAK9272353.1"/>
    </source>
</evidence>
<organism evidence="14 15">
    <name type="scientific">Liquidambar formosana</name>
    <name type="common">Formosan gum</name>
    <dbReference type="NCBI Taxonomy" id="63359"/>
    <lineage>
        <taxon>Eukaryota</taxon>
        <taxon>Viridiplantae</taxon>
        <taxon>Streptophyta</taxon>
        <taxon>Embryophyta</taxon>
        <taxon>Tracheophyta</taxon>
        <taxon>Spermatophyta</taxon>
        <taxon>Magnoliopsida</taxon>
        <taxon>eudicotyledons</taxon>
        <taxon>Gunneridae</taxon>
        <taxon>Pentapetalae</taxon>
        <taxon>Saxifragales</taxon>
        <taxon>Altingiaceae</taxon>
        <taxon>Liquidambar</taxon>
    </lineage>
</organism>
<dbReference type="Gene3D" id="3.30.890.10">
    <property type="entry name" value="Methyl-cpg-binding Protein 2, Chain A"/>
    <property type="match status" value="1"/>
</dbReference>
<dbReference type="GO" id="GO:0016740">
    <property type="term" value="F:transferase activity"/>
    <property type="evidence" value="ECO:0007669"/>
    <property type="project" value="UniProtKB-KW"/>
</dbReference>
<keyword evidence="5" id="KW-0862">Zinc</keyword>
<dbReference type="SMART" id="SM00249">
    <property type="entry name" value="PHD"/>
    <property type="match status" value="1"/>
</dbReference>
<evidence type="ECO:0000256" key="7">
    <source>
        <dbReference type="ARBA" id="ARBA00023125"/>
    </source>
</evidence>
<dbReference type="SUPFAM" id="SSF57903">
    <property type="entry name" value="FYVE/PHD zinc finger"/>
    <property type="match status" value="1"/>
</dbReference>
<evidence type="ECO:0000256" key="10">
    <source>
        <dbReference type="PROSITE-ProRule" id="PRU00146"/>
    </source>
</evidence>
<dbReference type="PANTHER" id="PTHR47162">
    <property type="entry name" value="OS02G0192300 PROTEIN"/>
    <property type="match status" value="1"/>
</dbReference>
<protein>
    <recommendedName>
        <fullName evidence="16">Methyl-CpG-binding domain-containing protein 9</fullName>
    </recommendedName>
</protein>
<dbReference type="InterPro" id="IPR001965">
    <property type="entry name" value="Znf_PHD"/>
</dbReference>
<keyword evidence="8" id="KW-0804">Transcription</keyword>
<dbReference type="InterPro" id="IPR016177">
    <property type="entry name" value="DNA-bd_dom_sf"/>
</dbReference>
<dbReference type="PROSITE" id="PS51543">
    <property type="entry name" value="FYRC"/>
    <property type="match status" value="1"/>
</dbReference>
<dbReference type="Pfam" id="PF01429">
    <property type="entry name" value="MBD"/>
    <property type="match status" value="1"/>
</dbReference>
<dbReference type="GO" id="GO:0003677">
    <property type="term" value="F:DNA binding"/>
    <property type="evidence" value="ECO:0007669"/>
    <property type="project" value="UniProtKB-KW"/>
</dbReference>
<dbReference type="InterPro" id="IPR019786">
    <property type="entry name" value="Zinc_finger_PHD-type_CS"/>
</dbReference>
<dbReference type="GO" id="GO:0140993">
    <property type="term" value="F:histone modifying activity"/>
    <property type="evidence" value="ECO:0007669"/>
    <property type="project" value="UniProtKB-ARBA"/>
</dbReference>
<evidence type="ECO:0000256" key="4">
    <source>
        <dbReference type="ARBA" id="ARBA00022771"/>
    </source>
</evidence>
<keyword evidence="4 10" id="KW-0863">Zinc-finger</keyword>
<proteinExistence type="predicted"/>
<dbReference type="PROSITE" id="PS51542">
    <property type="entry name" value="FYRN"/>
    <property type="match status" value="1"/>
</dbReference>
<evidence type="ECO:0000313" key="15">
    <source>
        <dbReference type="Proteomes" id="UP001415857"/>
    </source>
</evidence>
<dbReference type="PROSITE" id="PS50982">
    <property type="entry name" value="MBD"/>
    <property type="match status" value="1"/>
</dbReference>
<keyword evidence="6" id="KW-0805">Transcription regulation</keyword>
<dbReference type="AlphaFoldDB" id="A0AAP0R928"/>
<evidence type="ECO:0000256" key="9">
    <source>
        <dbReference type="ARBA" id="ARBA00023242"/>
    </source>
</evidence>
<dbReference type="InterPro" id="IPR019787">
    <property type="entry name" value="Znf_PHD-finger"/>
</dbReference>
<dbReference type="InterPro" id="IPR003888">
    <property type="entry name" value="FYrich_N"/>
</dbReference>
<reference evidence="14 15" key="1">
    <citation type="journal article" date="2024" name="Plant J.">
        <title>Genome sequences and population genomics reveal climatic adaptation and genomic divergence between two closely related sweetgum species.</title>
        <authorList>
            <person name="Xu W.Q."/>
            <person name="Ren C.Q."/>
            <person name="Zhang X.Y."/>
            <person name="Comes H.P."/>
            <person name="Liu X.H."/>
            <person name="Li Y.G."/>
            <person name="Kettle C.J."/>
            <person name="Jalonen R."/>
            <person name="Gaisberger H."/>
            <person name="Ma Y.Z."/>
            <person name="Qiu Y.X."/>
        </authorList>
    </citation>
    <scope>NUCLEOTIDE SEQUENCE [LARGE SCALE GENOMIC DNA]</scope>
    <source>
        <strain evidence="14">Hangzhou</strain>
    </source>
</reference>
<dbReference type="GO" id="GO:0048731">
    <property type="term" value="P:system development"/>
    <property type="evidence" value="ECO:0007669"/>
    <property type="project" value="UniProtKB-ARBA"/>
</dbReference>
<dbReference type="Proteomes" id="UP001415857">
    <property type="component" value="Unassembled WGS sequence"/>
</dbReference>
<dbReference type="PROSITE" id="PS50016">
    <property type="entry name" value="ZF_PHD_2"/>
    <property type="match status" value="1"/>
</dbReference>
<evidence type="ECO:0000256" key="2">
    <source>
        <dbReference type="ARBA" id="ARBA00022679"/>
    </source>
</evidence>
<accession>A0AAP0R928</accession>
<dbReference type="GO" id="GO:0005634">
    <property type="term" value="C:nucleus"/>
    <property type="evidence" value="ECO:0007669"/>
    <property type="project" value="UniProtKB-SubCell"/>
</dbReference>
<feature type="region of interest" description="Disordered" evidence="11">
    <location>
        <begin position="155"/>
        <end position="188"/>
    </location>
</feature>
<name>A0AAP0R928_LIQFO</name>
<gene>
    <name evidence="14" type="ORF">L1049_002724</name>
</gene>
<dbReference type="InterPro" id="IPR013083">
    <property type="entry name" value="Znf_RING/FYVE/PHD"/>
</dbReference>
<evidence type="ECO:0008006" key="16">
    <source>
        <dbReference type="Google" id="ProtNLM"/>
    </source>
</evidence>
<dbReference type="EMBL" id="JBBPBK010000013">
    <property type="protein sequence ID" value="KAK9272353.1"/>
    <property type="molecule type" value="Genomic_DNA"/>
</dbReference>